<evidence type="ECO:0000256" key="2">
    <source>
        <dbReference type="ARBA" id="ARBA00023002"/>
    </source>
</evidence>
<dbReference type="Gene3D" id="3.40.50.360">
    <property type="match status" value="1"/>
</dbReference>
<dbReference type="GO" id="GO:0003955">
    <property type="term" value="F:NAD(P)H dehydrogenase (quinone) activity"/>
    <property type="evidence" value="ECO:0007669"/>
    <property type="project" value="TreeGrafter"/>
</dbReference>
<dbReference type="Pfam" id="PF02525">
    <property type="entry name" value="Flavodoxin_2"/>
    <property type="match status" value="1"/>
</dbReference>
<dbReference type="GO" id="GO:0005829">
    <property type="term" value="C:cytosol"/>
    <property type="evidence" value="ECO:0007669"/>
    <property type="project" value="TreeGrafter"/>
</dbReference>
<dbReference type="InterPro" id="IPR003680">
    <property type="entry name" value="Flavodoxin_fold"/>
</dbReference>
<sequence length="196" mass="22126">MSNITPKRILILLGHPSSDSFCAALAEAYAATARNEGHTVRELRLGQLDFDPILHEGYRQVQPLEADLLAAQEAISWAEHLVFAYPIWWGGAPALLKGFVDRVFLPGFAFKYRPGKAFPAQLLKGRTAQLLVTMDTPPWYFRWVYHMPGIHQLRKTTLEFCGVKPVKVASFGPILDSTEVQRARWLEQAQALARRL</sequence>
<keyword evidence="2" id="KW-0560">Oxidoreductase</keyword>
<evidence type="ECO:0000313" key="5">
    <source>
        <dbReference type="Proteomes" id="UP000179840"/>
    </source>
</evidence>
<dbReference type="InterPro" id="IPR051545">
    <property type="entry name" value="NAD(P)H_dehydrogenase_qn"/>
</dbReference>
<proteinExistence type="inferred from homology"/>
<reference evidence="4 5" key="1">
    <citation type="submission" date="2015-06" db="EMBL/GenBank/DDBJ databases">
        <title>Draft genome sequencing of a biphenyl-degrading bacterium, Janthinobacterium lividum MEG1.</title>
        <authorList>
            <person name="Shimodaira J."/>
            <person name="Hatta T."/>
        </authorList>
    </citation>
    <scope>NUCLEOTIDE SEQUENCE [LARGE SCALE GENOMIC DNA]</scope>
    <source>
        <strain evidence="4 5">MEG1</strain>
    </source>
</reference>
<organism evidence="4 5">
    <name type="scientific">Janthinobacterium lividum</name>
    <dbReference type="NCBI Taxonomy" id="29581"/>
    <lineage>
        <taxon>Bacteria</taxon>
        <taxon>Pseudomonadati</taxon>
        <taxon>Pseudomonadota</taxon>
        <taxon>Betaproteobacteria</taxon>
        <taxon>Burkholderiales</taxon>
        <taxon>Oxalobacteraceae</taxon>
        <taxon>Janthinobacterium</taxon>
    </lineage>
</organism>
<gene>
    <name evidence="4" type="ORF">AKG95_09130</name>
</gene>
<evidence type="ECO:0000259" key="3">
    <source>
        <dbReference type="Pfam" id="PF02525"/>
    </source>
</evidence>
<comment type="caution">
    <text evidence="4">The sequence shown here is derived from an EMBL/GenBank/DDBJ whole genome shotgun (WGS) entry which is preliminary data.</text>
</comment>
<dbReference type="SUPFAM" id="SSF52218">
    <property type="entry name" value="Flavoproteins"/>
    <property type="match status" value="1"/>
</dbReference>
<dbReference type="Proteomes" id="UP000179840">
    <property type="component" value="Unassembled WGS sequence"/>
</dbReference>
<name>A0A1S1UAC2_9BURK</name>
<feature type="domain" description="Flavodoxin-like fold" evidence="3">
    <location>
        <begin position="7"/>
        <end position="185"/>
    </location>
</feature>
<dbReference type="EMBL" id="LFKP01000005">
    <property type="protein sequence ID" value="OHV97385.1"/>
    <property type="molecule type" value="Genomic_DNA"/>
</dbReference>
<accession>A0A1S1UAC2</accession>
<dbReference type="PANTHER" id="PTHR10204">
    <property type="entry name" value="NAD P H OXIDOREDUCTASE-RELATED"/>
    <property type="match status" value="1"/>
</dbReference>
<protein>
    <submittedName>
        <fullName evidence="4">NADPH-quinone reductase</fullName>
    </submittedName>
</protein>
<dbReference type="AlphaFoldDB" id="A0A1S1UAC2"/>
<evidence type="ECO:0000256" key="1">
    <source>
        <dbReference type="ARBA" id="ARBA00006252"/>
    </source>
</evidence>
<evidence type="ECO:0000313" key="4">
    <source>
        <dbReference type="EMBL" id="OHV97385.1"/>
    </source>
</evidence>
<dbReference type="InterPro" id="IPR029039">
    <property type="entry name" value="Flavoprotein-like_sf"/>
</dbReference>
<comment type="similarity">
    <text evidence="1">Belongs to the NAD(P)H dehydrogenase (quinone) family.</text>
</comment>
<dbReference type="RefSeq" id="WP_071076510.1">
    <property type="nucleotide sequence ID" value="NZ_LFKP01000005.1"/>
</dbReference>
<dbReference type="PANTHER" id="PTHR10204:SF34">
    <property type="entry name" value="NAD(P)H DEHYDROGENASE [QUINONE] 1 ISOFORM 1"/>
    <property type="match status" value="1"/>
</dbReference>